<sequence>MGFKKGDRTFPPPPGLCLLFRALEVECPGDIFKQQELVHLKVTFIVTAMSSWLADIQVLSKTGTQKTQPGCPVERTWGKERGRDFLNDSASFSILSDFLLPDPFLIKKLGENVRLQASHQE</sequence>
<protein>
    <submittedName>
        <fullName evidence="1">Uncharacterized protein</fullName>
    </submittedName>
</protein>
<proteinExistence type="predicted"/>
<dbReference type="Proteomes" id="UP001176941">
    <property type="component" value="Chromosome 15"/>
</dbReference>
<accession>A0ABN8Y9N3</accession>
<evidence type="ECO:0000313" key="2">
    <source>
        <dbReference type="Proteomes" id="UP001176941"/>
    </source>
</evidence>
<reference evidence="1" key="1">
    <citation type="submission" date="2023-04" db="EMBL/GenBank/DDBJ databases">
        <authorList>
            <consortium name="ELIXIR-Norway"/>
        </authorList>
    </citation>
    <scope>NUCLEOTIDE SEQUENCE [LARGE SCALE GENOMIC DNA]</scope>
</reference>
<evidence type="ECO:0000313" key="1">
    <source>
        <dbReference type="EMBL" id="CAI9157206.1"/>
    </source>
</evidence>
<organism evidence="1 2">
    <name type="scientific">Rangifer tarandus platyrhynchus</name>
    <name type="common">Svalbard reindeer</name>
    <dbReference type="NCBI Taxonomy" id="3082113"/>
    <lineage>
        <taxon>Eukaryota</taxon>
        <taxon>Metazoa</taxon>
        <taxon>Chordata</taxon>
        <taxon>Craniata</taxon>
        <taxon>Vertebrata</taxon>
        <taxon>Euteleostomi</taxon>
        <taxon>Mammalia</taxon>
        <taxon>Eutheria</taxon>
        <taxon>Laurasiatheria</taxon>
        <taxon>Artiodactyla</taxon>
        <taxon>Ruminantia</taxon>
        <taxon>Pecora</taxon>
        <taxon>Cervidae</taxon>
        <taxon>Odocoileinae</taxon>
        <taxon>Rangifer</taxon>
    </lineage>
</organism>
<dbReference type="EMBL" id="OX459951">
    <property type="protein sequence ID" value="CAI9157206.1"/>
    <property type="molecule type" value="Genomic_DNA"/>
</dbReference>
<name>A0ABN8Y9N3_RANTA</name>
<keyword evidence="2" id="KW-1185">Reference proteome</keyword>
<gene>
    <name evidence="1" type="ORF">MRATA1EN1_LOCUS6168</name>
</gene>